<evidence type="ECO:0000256" key="1">
    <source>
        <dbReference type="HAMAP-Rule" id="MF_00864"/>
    </source>
</evidence>
<dbReference type="InterPro" id="IPR010924">
    <property type="entry name" value="Rpo4"/>
</dbReference>
<comment type="function">
    <text evidence="1">DNA-dependent RNA polymerase (RNAP) catalyzes the transcription of DNA into RNA using the four ribonucleoside triphosphates as substrates. This subunit is less well bound than the others.</text>
</comment>
<dbReference type="PANTHER" id="PTHR39646">
    <property type="entry name" value="RNA POLYMERASE RPB4"/>
    <property type="match status" value="1"/>
</dbReference>
<dbReference type="EMBL" id="JAGGMV010000003">
    <property type="protein sequence ID" value="MBP2201843.1"/>
    <property type="molecule type" value="Genomic_DNA"/>
</dbReference>
<comment type="similarity">
    <text evidence="1">Belongs to the eukaryotic RPB4 RNA polymerase subunit family.</text>
</comment>
<keyword evidence="1 2" id="KW-0548">Nucleotidyltransferase</keyword>
<name>A0A8J7S5N1_METVO</name>
<evidence type="ECO:0000313" key="2">
    <source>
        <dbReference type="EMBL" id="MBP2201843.1"/>
    </source>
</evidence>
<dbReference type="PANTHER" id="PTHR39646:SF1">
    <property type="entry name" value="DNA-DIRECTED RNA POLYMERASE SUBUNIT RPO4"/>
    <property type="match status" value="1"/>
</dbReference>
<dbReference type="GO" id="GO:0006352">
    <property type="term" value="P:DNA-templated transcription initiation"/>
    <property type="evidence" value="ECO:0007669"/>
    <property type="project" value="InterPro"/>
</dbReference>
<dbReference type="RefSeq" id="WP_209591361.1">
    <property type="nucleotide sequence ID" value="NZ_JAGGMU010000003.1"/>
</dbReference>
<dbReference type="InterPro" id="IPR044876">
    <property type="entry name" value="HRDC_dom_sf"/>
</dbReference>
<dbReference type="AlphaFoldDB" id="A0A8J7S5N1"/>
<comment type="subunit">
    <text evidence="1">Part of the RNA polymerase complex. Forms a stalk with Rpo7 that extends from the main structure.</text>
</comment>
<keyword evidence="1" id="KW-0963">Cytoplasm</keyword>
<dbReference type="GO" id="GO:0003899">
    <property type="term" value="F:DNA-directed RNA polymerase activity"/>
    <property type="evidence" value="ECO:0007669"/>
    <property type="project" value="UniProtKB-UniRule"/>
</dbReference>
<proteinExistence type="inferred from homology"/>
<dbReference type="SUPFAM" id="SSF47819">
    <property type="entry name" value="HRDC-like"/>
    <property type="match status" value="1"/>
</dbReference>
<accession>A0A8J7S5N1</accession>
<dbReference type="EC" id="2.7.7.6" evidence="1"/>
<dbReference type="InterPro" id="IPR005574">
    <property type="entry name" value="Rpb4/RPC9"/>
</dbReference>
<comment type="caution">
    <text evidence="2">The sequence shown here is derived from an EMBL/GenBank/DDBJ whole genome shotgun (WGS) entry which is preliminary data.</text>
</comment>
<dbReference type="Gene3D" id="6.10.140.10">
    <property type="match status" value="1"/>
</dbReference>
<dbReference type="PIRSF" id="PIRSF005053">
    <property type="entry name" value="RNA_pol_F_arch"/>
    <property type="match status" value="1"/>
</dbReference>
<dbReference type="Proteomes" id="UP000740329">
    <property type="component" value="Unassembled WGS sequence"/>
</dbReference>
<comment type="catalytic activity">
    <reaction evidence="1">
        <text>RNA(n) + a ribonucleoside 5'-triphosphate = RNA(n+1) + diphosphate</text>
        <dbReference type="Rhea" id="RHEA:21248"/>
        <dbReference type="Rhea" id="RHEA-COMP:14527"/>
        <dbReference type="Rhea" id="RHEA-COMP:17342"/>
        <dbReference type="ChEBI" id="CHEBI:33019"/>
        <dbReference type="ChEBI" id="CHEBI:61557"/>
        <dbReference type="ChEBI" id="CHEBI:140395"/>
        <dbReference type="EC" id="2.7.7.6"/>
    </reaction>
</comment>
<dbReference type="NCBIfam" id="NF011554">
    <property type="entry name" value="PRK14981.1-6"/>
    <property type="match status" value="1"/>
</dbReference>
<dbReference type="GO" id="GO:0005737">
    <property type="term" value="C:cytoplasm"/>
    <property type="evidence" value="ECO:0007669"/>
    <property type="project" value="UniProtKB-SubCell"/>
</dbReference>
<dbReference type="Pfam" id="PF03874">
    <property type="entry name" value="RNA_pol_Rpb4"/>
    <property type="match status" value="1"/>
</dbReference>
<dbReference type="Gene3D" id="1.10.150.80">
    <property type="entry name" value="HRDC domain"/>
    <property type="match status" value="1"/>
</dbReference>
<sequence>MIGKKLLAEKYTTIANATEIMNARAVIDEMSYENGCALDYLNKFSVLTKEEAEELYEELTSLGLDEKDVIKVIDILPVDMEDLKAVFYKKDAPENSEAILDAICKLI</sequence>
<reference evidence="2" key="1">
    <citation type="submission" date="2021-03" db="EMBL/GenBank/DDBJ databases">
        <title>Genomic Encyclopedia of Type Strains, Phase IV (KMG-V): Genome sequencing to study the core and pangenomes of soil and plant-associated prokaryotes.</title>
        <authorList>
            <person name="Whitman W."/>
        </authorList>
    </citation>
    <scope>NUCLEOTIDE SEQUENCE</scope>
    <source>
        <strain evidence="2">C4</strain>
    </source>
</reference>
<evidence type="ECO:0000313" key="3">
    <source>
        <dbReference type="Proteomes" id="UP000740329"/>
    </source>
</evidence>
<comment type="subcellular location">
    <subcellularLocation>
        <location evidence="1">Cytoplasm</location>
    </subcellularLocation>
</comment>
<keyword evidence="1 2" id="KW-0240">DNA-directed RNA polymerase</keyword>
<dbReference type="HAMAP" id="MF_00864">
    <property type="entry name" value="RNApol_arch_Rpo4"/>
    <property type="match status" value="1"/>
</dbReference>
<dbReference type="OrthoDB" id="25158at2157"/>
<protein>
    <recommendedName>
        <fullName evidence="1">DNA-directed RNA polymerase subunit Rpo4</fullName>
        <ecNumber evidence="1">2.7.7.6</ecNumber>
    </recommendedName>
    <alternativeName>
        <fullName evidence="1">DNA-directed RNA polymerase subunit F</fullName>
    </alternativeName>
</protein>
<keyword evidence="1 2" id="KW-0808">Transferase</keyword>
<dbReference type="GO" id="GO:0000166">
    <property type="term" value="F:nucleotide binding"/>
    <property type="evidence" value="ECO:0007669"/>
    <property type="project" value="InterPro"/>
</dbReference>
<dbReference type="GO" id="GO:0000428">
    <property type="term" value="C:DNA-directed RNA polymerase complex"/>
    <property type="evidence" value="ECO:0007669"/>
    <property type="project" value="UniProtKB-KW"/>
</dbReference>
<organism evidence="2 3">
    <name type="scientific">Methanococcus voltae</name>
    <dbReference type="NCBI Taxonomy" id="2188"/>
    <lineage>
        <taxon>Archaea</taxon>
        <taxon>Methanobacteriati</taxon>
        <taxon>Methanobacteriota</taxon>
        <taxon>Methanomada group</taxon>
        <taxon>Methanococci</taxon>
        <taxon>Methanococcales</taxon>
        <taxon>Methanococcaceae</taxon>
        <taxon>Methanococcus</taxon>
    </lineage>
</organism>
<keyword evidence="1" id="KW-0804">Transcription</keyword>
<dbReference type="InterPro" id="IPR010997">
    <property type="entry name" value="HRDC-like_sf"/>
</dbReference>
<gene>
    <name evidence="1" type="primary">rpo4</name>
    <name evidence="1" type="synonym">rpoF</name>
    <name evidence="2" type="ORF">J3E07_001268</name>
</gene>